<feature type="transmembrane region" description="Helical" evidence="7">
    <location>
        <begin position="159"/>
        <end position="177"/>
    </location>
</feature>
<dbReference type="InterPro" id="IPR036640">
    <property type="entry name" value="ABC1_TM_sf"/>
</dbReference>
<dbReference type="PROSITE" id="PS50893">
    <property type="entry name" value="ABC_TRANSPORTER_2"/>
    <property type="match status" value="1"/>
</dbReference>
<feature type="domain" description="ABC transmembrane type-1" evidence="9">
    <location>
        <begin position="26"/>
        <end position="303"/>
    </location>
</feature>
<keyword evidence="4 10" id="KW-0067">ATP-binding</keyword>
<feature type="transmembrane region" description="Helical" evidence="7">
    <location>
        <begin position="135"/>
        <end position="153"/>
    </location>
</feature>
<evidence type="ECO:0000313" key="11">
    <source>
        <dbReference type="Proteomes" id="UP001249959"/>
    </source>
</evidence>
<dbReference type="InterPro" id="IPR011527">
    <property type="entry name" value="ABC1_TM_dom"/>
</dbReference>
<name>A0ABU3TU82_9BACT</name>
<proteinExistence type="predicted"/>
<feature type="transmembrane region" description="Helical" evidence="7">
    <location>
        <begin position="58"/>
        <end position="77"/>
    </location>
</feature>
<evidence type="ECO:0000259" key="9">
    <source>
        <dbReference type="PROSITE" id="PS50929"/>
    </source>
</evidence>
<dbReference type="PROSITE" id="PS50929">
    <property type="entry name" value="ABC_TM1F"/>
    <property type="match status" value="1"/>
</dbReference>
<sequence>MTPSNPLKRIAQLVNVHKKEVVSIYLFSMLSGLINLSLPLGVQTIIGLVMGATMVSSIYVLIFLVVLGVFLVGLLQINQMKIIETIQQRVFANYAYTFADTIPRMDLKKMDHYFIPEKVNRFFDTINIQKGFAKLLLDIPIASVQIIFGILLLSLYHPLFILLGIFLLILLGLIFNLSSKRGISTSIEESNYKYEVVGFFNEMGRTLKSFKFSQGSDLNLEKTNAHTRGYLEARTQHFHVLLFQYKTLIFFKVSLTVLMLTLGTYLLIDQQLNIGEFIAAEIVILMVIGAVEKLITSLDSAYDVITGLEKIASVTESPLEKSGTMELNIQKGLDIQLSNFSFSFDASKKILESINLHIKPGQKVSIDGPEGSGKSMLLRMLTGNYQDFEGSFQLNHFPIQNYALQDLRKNTGVVLHGQEIFGGSLWENISLGQKEITADLILQKSMELGFDDFLSHFPAGFDTIIEPIGKKTPQTIIKKVLLLRALCGPKKLLLLEEPWAGLETKNKEQLKHYLLNLPADTTVIVVSDDADFNRLTDQQIYMRHGKI</sequence>
<feature type="domain" description="ABC transporter" evidence="8">
    <location>
        <begin position="335"/>
        <end position="547"/>
    </location>
</feature>
<dbReference type="EMBL" id="JAVNWW010000004">
    <property type="protein sequence ID" value="MDU0809217.1"/>
    <property type="molecule type" value="Genomic_DNA"/>
</dbReference>
<dbReference type="GO" id="GO:0005524">
    <property type="term" value="F:ATP binding"/>
    <property type="evidence" value="ECO:0007669"/>
    <property type="project" value="UniProtKB-KW"/>
</dbReference>
<dbReference type="PANTHER" id="PTHR43394">
    <property type="entry name" value="ATP-DEPENDENT PERMEASE MDL1, MITOCHONDRIAL"/>
    <property type="match status" value="1"/>
</dbReference>
<dbReference type="PANTHER" id="PTHR43394:SF4">
    <property type="entry name" value="TOXIN SECRETION ABC TRANSPORTER ATP-BINDING PROTEIN"/>
    <property type="match status" value="1"/>
</dbReference>
<feature type="transmembrane region" description="Helical" evidence="7">
    <location>
        <begin position="249"/>
        <end position="268"/>
    </location>
</feature>
<gene>
    <name evidence="10" type="ORF">PQG45_09245</name>
</gene>
<dbReference type="Pfam" id="PF00664">
    <property type="entry name" value="ABC_membrane"/>
    <property type="match status" value="1"/>
</dbReference>
<feature type="transmembrane region" description="Helical" evidence="7">
    <location>
        <begin position="21"/>
        <end position="46"/>
    </location>
</feature>
<accession>A0ABU3TU82</accession>
<keyword evidence="2 7" id="KW-0812">Transmembrane</keyword>
<protein>
    <submittedName>
        <fullName evidence="10">ATP-binding cassette domain-containing protein</fullName>
    </submittedName>
</protein>
<dbReference type="RefSeq" id="WP_315574379.1">
    <property type="nucleotide sequence ID" value="NZ_JARDXH010000001.1"/>
</dbReference>
<evidence type="ECO:0000256" key="7">
    <source>
        <dbReference type="SAM" id="Phobius"/>
    </source>
</evidence>
<dbReference type="SUPFAM" id="SSF52540">
    <property type="entry name" value="P-loop containing nucleoside triphosphate hydrolases"/>
    <property type="match status" value="1"/>
</dbReference>
<organism evidence="10 11">
    <name type="scientific">Aquirufa regiilacus</name>
    <dbReference type="NCBI Taxonomy" id="3024868"/>
    <lineage>
        <taxon>Bacteria</taxon>
        <taxon>Pseudomonadati</taxon>
        <taxon>Bacteroidota</taxon>
        <taxon>Cytophagia</taxon>
        <taxon>Cytophagales</taxon>
        <taxon>Flectobacillaceae</taxon>
        <taxon>Aquirufa</taxon>
    </lineage>
</organism>
<reference evidence="10 11" key="1">
    <citation type="submission" date="2023-09" db="EMBL/GenBank/DDBJ databases">
        <title>Aquirufa genomes.</title>
        <authorList>
            <person name="Pitt A."/>
        </authorList>
    </citation>
    <scope>NUCLEOTIDE SEQUENCE [LARGE SCALE GENOMIC DNA]</scope>
    <source>
        <strain evidence="10 11">LEOWEIH-7C</strain>
    </source>
</reference>
<evidence type="ECO:0000256" key="5">
    <source>
        <dbReference type="ARBA" id="ARBA00022989"/>
    </source>
</evidence>
<dbReference type="Gene3D" id="1.20.1560.10">
    <property type="entry name" value="ABC transporter type 1, transmembrane domain"/>
    <property type="match status" value="1"/>
</dbReference>
<comment type="caution">
    <text evidence="10">The sequence shown here is derived from an EMBL/GenBank/DDBJ whole genome shotgun (WGS) entry which is preliminary data.</text>
</comment>
<evidence type="ECO:0000256" key="1">
    <source>
        <dbReference type="ARBA" id="ARBA00004651"/>
    </source>
</evidence>
<dbReference type="InterPro" id="IPR039421">
    <property type="entry name" value="Type_1_exporter"/>
</dbReference>
<dbReference type="InterPro" id="IPR003439">
    <property type="entry name" value="ABC_transporter-like_ATP-bd"/>
</dbReference>
<keyword evidence="3" id="KW-0547">Nucleotide-binding</keyword>
<dbReference type="Pfam" id="PF00005">
    <property type="entry name" value="ABC_tran"/>
    <property type="match status" value="1"/>
</dbReference>
<dbReference type="SUPFAM" id="SSF90123">
    <property type="entry name" value="ABC transporter transmembrane region"/>
    <property type="match status" value="1"/>
</dbReference>
<dbReference type="InterPro" id="IPR003593">
    <property type="entry name" value="AAA+_ATPase"/>
</dbReference>
<comment type="subcellular location">
    <subcellularLocation>
        <location evidence="1">Cell membrane</location>
        <topology evidence="1">Multi-pass membrane protein</topology>
    </subcellularLocation>
</comment>
<evidence type="ECO:0000313" key="10">
    <source>
        <dbReference type="EMBL" id="MDU0809217.1"/>
    </source>
</evidence>
<dbReference type="InterPro" id="IPR027417">
    <property type="entry name" value="P-loop_NTPase"/>
</dbReference>
<evidence type="ECO:0000256" key="6">
    <source>
        <dbReference type="ARBA" id="ARBA00023136"/>
    </source>
</evidence>
<evidence type="ECO:0000256" key="4">
    <source>
        <dbReference type="ARBA" id="ARBA00022840"/>
    </source>
</evidence>
<keyword evidence="11" id="KW-1185">Reference proteome</keyword>
<dbReference type="SMART" id="SM00382">
    <property type="entry name" value="AAA"/>
    <property type="match status" value="1"/>
</dbReference>
<evidence type="ECO:0000256" key="2">
    <source>
        <dbReference type="ARBA" id="ARBA00022692"/>
    </source>
</evidence>
<evidence type="ECO:0000259" key="8">
    <source>
        <dbReference type="PROSITE" id="PS50893"/>
    </source>
</evidence>
<dbReference type="Proteomes" id="UP001249959">
    <property type="component" value="Unassembled WGS sequence"/>
</dbReference>
<keyword evidence="6 7" id="KW-0472">Membrane</keyword>
<keyword evidence="5 7" id="KW-1133">Transmembrane helix</keyword>
<evidence type="ECO:0000256" key="3">
    <source>
        <dbReference type="ARBA" id="ARBA00022741"/>
    </source>
</evidence>
<dbReference type="Gene3D" id="3.40.50.300">
    <property type="entry name" value="P-loop containing nucleotide triphosphate hydrolases"/>
    <property type="match status" value="1"/>
</dbReference>